<evidence type="ECO:0008006" key="3">
    <source>
        <dbReference type="Google" id="ProtNLM"/>
    </source>
</evidence>
<dbReference type="SUPFAM" id="SSF52540">
    <property type="entry name" value="P-loop containing nucleoside triphosphate hydrolases"/>
    <property type="match status" value="1"/>
</dbReference>
<dbReference type="InterPro" id="IPR021228">
    <property type="entry name" value="BrxD"/>
</dbReference>
<gene>
    <name evidence="1" type="ORF">B9Q11_01185</name>
</gene>
<dbReference type="InterPro" id="IPR027417">
    <property type="entry name" value="P-loop_NTPase"/>
</dbReference>
<dbReference type="Pfam" id="PF10923">
    <property type="entry name" value="BrxC_BrxD"/>
    <property type="match status" value="1"/>
</dbReference>
<dbReference type="Proteomes" id="UP000240381">
    <property type="component" value="Unassembled WGS sequence"/>
</dbReference>
<reference evidence="1 2" key="1">
    <citation type="submission" date="2017-04" db="EMBL/GenBank/DDBJ databases">
        <title>Novel microbial lineages endemic to geothermal iron-oxide mats fill important gaps in the evolutionary history of Archaea.</title>
        <authorList>
            <person name="Jay Z.J."/>
            <person name="Beam J.P."/>
            <person name="Dlakic M."/>
            <person name="Rusch D.B."/>
            <person name="Kozubal M.A."/>
            <person name="Inskeep W.P."/>
        </authorList>
    </citation>
    <scope>NUCLEOTIDE SEQUENCE [LARGE SCALE GENOMIC DNA]</scope>
    <source>
        <strain evidence="1">ECH_B_SAG-F08</strain>
    </source>
</reference>
<protein>
    <recommendedName>
        <fullName evidence="3">ATP-binding protein</fullName>
    </recommendedName>
</protein>
<organism evidence="1 2">
    <name type="scientific">Candidatus Marsarchaeota G2 archaeon ECH_B_SAG-F08</name>
    <dbReference type="NCBI Taxonomy" id="1978165"/>
    <lineage>
        <taxon>Archaea</taxon>
        <taxon>Candidatus Marsarchaeota</taxon>
        <taxon>Candidatus Marsarchaeota group 2</taxon>
    </lineage>
</organism>
<proteinExistence type="predicted"/>
<evidence type="ECO:0000313" key="2">
    <source>
        <dbReference type="Proteomes" id="UP000240381"/>
    </source>
</evidence>
<sequence length="416" mass="47636">MFFFVCVSELDRNIAREIIESLNKGNPPARGLEYFTVGLDDYLQVIEKEYLSTYIKNGGSGFKAVIAQYGQGKTHFLYAIRNLACNNNYVVSYATLSPDETPFHKLELVYSQIARRICPPSKDASSLEQGFRSVLTYWYQTKIDEFKGKGLEGEQLSNAINQYLEGIKGLESLSFERAVRLCFKFLHEGKDEDFENVVTWLQGEGYDASYKKKYGLMHKVDRSHAMQMLRSLAKWVHIAGFSGLVLLFDETESQPSFSTRQKESLLNNLRQLIDETTNPNFGHVMLFYSFPGLDFLQSKSLTYEALKQRLETVFEFKNPYGVRIELEPQNEKVVEQLIELGIKLSKVYAVAYDCSFDQNNLQTSIKTLAEACYRERYGGGLRRRFVQASIKVFSELRQNANFVLTQDEAEKLAKGG</sequence>
<comment type="caution">
    <text evidence="1">The sequence shown here is derived from an EMBL/GenBank/DDBJ whole genome shotgun (WGS) entry which is preliminary data.</text>
</comment>
<dbReference type="EMBL" id="NEXM01000018">
    <property type="protein sequence ID" value="PSN99212.1"/>
    <property type="molecule type" value="Genomic_DNA"/>
</dbReference>
<evidence type="ECO:0000313" key="1">
    <source>
        <dbReference type="EMBL" id="PSN99212.1"/>
    </source>
</evidence>
<accession>A0A2R6BKN2</accession>
<name>A0A2R6BKN2_9ARCH</name>
<dbReference type="AlphaFoldDB" id="A0A2R6BKN2"/>